<feature type="domain" description="EF-hand" evidence="2">
    <location>
        <begin position="212"/>
        <end position="247"/>
    </location>
</feature>
<dbReference type="InterPro" id="IPR018247">
    <property type="entry name" value="EF_Hand_1_Ca_BS"/>
</dbReference>
<dbReference type="Gene3D" id="1.10.238.10">
    <property type="entry name" value="EF-hand"/>
    <property type="match status" value="1"/>
</dbReference>
<feature type="chain" id="PRO_5025640528" description="EF-hand domain-containing protein" evidence="1">
    <location>
        <begin position="19"/>
        <end position="295"/>
    </location>
</feature>
<evidence type="ECO:0000259" key="2">
    <source>
        <dbReference type="PROSITE" id="PS50222"/>
    </source>
</evidence>
<dbReference type="SUPFAM" id="SSF47473">
    <property type="entry name" value="EF-hand"/>
    <property type="match status" value="1"/>
</dbReference>
<keyword evidence="1" id="KW-0732">Signal</keyword>
<gene>
    <name evidence="3" type="ORF">GXP69_05540</name>
</gene>
<dbReference type="PROSITE" id="PS50222">
    <property type="entry name" value="EF_HAND_2"/>
    <property type="match status" value="1"/>
</dbReference>
<dbReference type="PROSITE" id="PS00018">
    <property type="entry name" value="EF_HAND_1"/>
    <property type="match status" value="2"/>
</dbReference>
<dbReference type="InterPro" id="IPR002048">
    <property type="entry name" value="EF_hand_dom"/>
</dbReference>
<evidence type="ECO:0000313" key="3">
    <source>
        <dbReference type="EMBL" id="NEM97150.1"/>
    </source>
</evidence>
<organism evidence="3 4">
    <name type="scientific">Pontibacter burrus</name>
    <dbReference type="NCBI Taxonomy" id="2704466"/>
    <lineage>
        <taxon>Bacteria</taxon>
        <taxon>Pseudomonadati</taxon>
        <taxon>Bacteroidota</taxon>
        <taxon>Cytophagia</taxon>
        <taxon>Cytophagales</taxon>
        <taxon>Hymenobacteraceae</taxon>
        <taxon>Pontibacter</taxon>
    </lineage>
</organism>
<sequence length="295" mass="33244">MKKSYILLLCIFSITLLGCDKDDDNLTGPIPFPSPSPSPGPTPVVDVTAPQIQVYDPTADDTFLSIGALSVYVYAIDNVAIKDPKVFLIDPTGARTPISSLYLNTFESSKERSLTGVIKVGGNLSGLYTILVEAEDLSQNKSQVTVPVNIIAEDLASLDFKTAFMASGWFEQSDWNTGYLDLERFNIAFYWILNQNAWDYNIHPEYVDKFGEDFGQHKQLWSKWDVNKNGYLENSELNNGMADLKFFELWDVNQDKMITEEELADGVAILWDVNKDNIVDAKEFVDKLTEYFLLL</sequence>
<keyword evidence="4" id="KW-1185">Reference proteome</keyword>
<reference evidence="3 4" key="1">
    <citation type="submission" date="2020-02" db="EMBL/GenBank/DDBJ databases">
        <authorList>
            <person name="Kim M.K."/>
        </authorList>
    </citation>
    <scope>NUCLEOTIDE SEQUENCE [LARGE SCALE GENOMIC DNA]</scope>
    <source>
        <strain evidence="3 4">BT327</strain>
    </source>
</reference>
<accession>A0A6B3LUH2</accession>
<dbReference type="Proteomes" id="UP000474777">
    <property type="component" value="Unassembled WGS sequence"/>
</dbReference>
<dbReference type="InterPro" id="IPR011992">
    <property type="entry name" value="EF-hand-dom_pair"/>
</dbReference>
<name>A0A6B3LUH2_9BACT</name>
<dbReference type="GO" id="GO:0005509">
    <property type="term" value="F:calcium ion binding"/>
    <property type="evidence" value="ECO:0007669"/>
    <property type="project" value="InterPro"/>
</dbReference>
<evidence type="ECO:0000313" key="4">
    <source>
        <dbReference type="Proteomes" id="UP000474777"/>
    </source>
</evidence>
<dbReference type="RefSeq" id="WP_163913278.1">
    <property type="nucleotide sequence ID" value="NZ_JAAGWD010000002.1"/>
</dbReference>
<evidence type="ECO:0000256" key="1">
    <source>
        <dbReference type="SAM" id="SignalP"/>
    </source>
</evidence>
<protein>
    <recommendedName>
        <fullName evidence="2">EF-hand domain-containing protein</fullName>
    </recommendedName>
</protein>
<feature type="signal peptide" evidence="1">
    <location>
        <begin position="1"/>
        <end position="18"/>
    </location>
</feature>
<comment type="caution">
    <text evidence="3">The sequence shown here is derived from an EMBL/GenBank/DDBJ whole genome shotgun (WGS) entry which is preliminary data.</text>
</comment>
<dbReference type="PROSITE" id="PS51257">
    <property type="entry name" value="PROKAR_LIPOPROTEIN"/>
    <property type="match status" value="1"/>
</dbReference>
<proteinExistence type="predicted"/>
<dbReference type="AlphaFoldDB" id="A0A6B3LUH2"/>
<dbReference type="EMBL" id="JAAGWD010000002">
    <property type="protein sequence ID" value="NEM97150.1"/>
    <property type="molecule type" value="Genomic_DNA"/>
</dbReference>